<accession>A0A252B4S8</accession>
<proteinExistence type="predicted"/>
<comment type="caution">
    <text evidence="1">The sequence shown here is derived from an EMBL/GenBank/DDBJ whole genome shotgun (WGS) entry which is preliminary data.</text>
</comment>
<dbReference type="EMBL" id="JOOY01000073">
    <property type="protein sequence ID" value="OUI99267.1"/>
    <property type="molecule type" value="Genomic_DNA"/>
</dbReference>
<dbReference type="Proteomes" id="UP000194999">
    <property type="component" value="Unassembled WGS sequence"/>
</dbReference>
<dbReference type="AlphaFoldDB" id="A0A252B4S8"/>
<evidence type="ECO:0000313" key="1">
    <source>
        <dbReference type="EMBL" id="OUI99267.1"/>
    </source>
</evidence>
<reference evidence="1 2" key="1">
    <citation type="submission" date="2014-06" db="EMBL/GenBank/DDBJ databases">
        <authorList>
            <person name="Ju J."/>
            <person name="Zhang J."/>
        </authorList>
    </citation>
    <scope>NUCLEOTIDE SEQUENCE [LARGE SCALE GENOMIC DNA]</scope>
    <source>
        <strain evidence="1">DmW_048</strain>
    </source>
</reference>
<gene>
    <name evidence="1" type="ORF">HK15_11620</name>
</gene>
<organism evidence="1 2">
    <name type="scientific">Acetobacter orientalis</name>
    <dbReference type="NCBI Taxonomy" id="146474"/>
    <lineage>
        <taxon>Bacteria</taxon>
        <taxon>Pseudomonadati</taxon>
        <taxon>Pseudomonadota</taxon>
        <taxon>Alphaproteobacteria</taxon>
        <taxon>Acetobacterales</taxon>
        <taxon>Acetobacteraceae</taxon>
        <taxon>Acetobacter</taxon>
    </lineage>
</organism>
<protein>
    <submittedName>
        <fullName evidence="1">Uncharacterized protein</fullName>
    </submittedName>
</protein>
<evidence type="ECO:0000313" key="2">
    <source>
        <dbReference type="Proteomes" id="UP000194999"/>
    </source>
</evidence>
<sequence>MHCSKKTYPHSNAQLCLHAGGDPWSILHQSRIFYIFINMIVRKMLCVASCHTIPLLPCAYTLGCALRAAWSCTKLGRILFLMCAPVHSMQPRAHH</sequence>
<name>A0A252B4S8_9PROT</name>